<reference evidence="3 4" key="1">
    <citation type="journal article" date="2014" name="Genome Announc.">
        <title>Draft Genome Sequence of Cytophaga fermentans JCM 21142T, a Facultative Anaerobe Isolated from Marine Mud.</title>
        <authorList>
            <person name="Starns D."/>
            <person name="Oshima K."/>
            <person name="Suda W."/>
            <person name="Iino T."/>
            <person name="Yuki M."/>
            <person name="Inoue J."/>
            <person name="Kitamura K."/>
            <person name="Iida T."/>
            <person name="Darby A."/>
            <person name="Hattori M."/>
            <person name="Ohkuma M."/>
        </authorList>
    </citation>
    <scope>NUCLEOTIDE SEQUENCE [LARGE SCALE GENOMIC DNA]</scope>
    <source>
        <strain evidence="3 4">JCM 21142</strain>
    </source>
</reference>
<dbReference type="STRING" id="869213.GCA_000517085_01977"/>
<dbReference type="GO" id="GO:0030246">
    <property type="term" value="F:carbohydrate binding"/>
    <property type="evidence" value="ECO:0007669"/>
    <property type="project" value="InterPro"/>
</dbReference>
<comment type="caution">
    <text evidence="3">The sequence shown here is derived from an EMBL/GenBank/DDBJ whole genome shotgun (WGS) entry which is preliminary data.</text>
</comment>
<protein>
    <recommendedName>
        <fullName evidence="2">Carbohydrate-binding domain-containing protein</fullName>
    </recommendedName>
</protein>
<organism evidence="3 4">
    <name type="scientific">Saccharicrinis fermentans DSM 9555 = JCM 21142</name>
    <dbReference type="NCBI Taxonomy" id="869213"/>
    <lineage>
        <taxon>Bacteria</taxon>
        <taxon>Pseudomonadati</taxon>
        <taxon>Bacteroidota</taxon>
        <taxon>Bacteroidia</taxon>
        <taxon>Marinilabiliales</taxon>
        <taxon>Marinilabiliaceae</taxon>
        <taxon>Saccharicrinis</taxon>
    </lineage>
</organism>
<dbReference type="CDD" id="cd09620">
    <property type="entry name" value="CBM9_like_3"/>
    <property type="match status" value="1"/>
</dbReference>
<dbReference type="eggNOG" id="COG3509">
    <property type="taxonomic scope" value="Bacteria"/>
</dbReference>
<dbReference type="GO" id="GO:0004553">
    <property type="term" value="F:hydrolase activity, hydrolyzing O-glycosyl compounds"/>
    <property type="evidence" value="ECO:0007669"/>
    <property type="project" value="InterPro"/>
</dbReference>
<dbReference type="AlphaFoldDB" id="W7Y5I9"/>
<dbReference type="RefSeq" id="WP_027471666.1">
    <property type="nucleotide sequence ID" value="NZ_BAMD01000022.1"/>
</dbReference>
<dbReference type="Pfam" id="PF06452">
    <property type="entry name" value="CBM9_1"/>
    <property type="match status" value="1"/>
</dbReference>
<dbReference type="SUPFAM" id="SSF49344">
    <property type="entry name" value="CBD9-like"/>
    <property type="match status" value="1"/>
</dbReference>
<dbReference type="GO" id="GO:0016052">
    <property type="term" value="P:carbohydrate catabolic process"/>
    <property type="evidence" value="ECO:0007669"/>
    <property type="project" value="InterPro"/>
</dbReference>
<dbReference type="Proteomes" id="UP000019402">
    <property type="component" value="Unassembled WGS sequence"/>
</dbReference>
<gene>
    <name evidence="3" type="ORF">JCM21142_42036</name>
</gene>
<feature type="chain" id="PRO_5004907188" description="Carbohydrate-binding domain-containing protein" evidence="1">
    <location>
        <begin position="25"/>
        <end position="260"/>
    </location>
</feature>
<accession>W7Y5I9</accession>
<evidence type="ECO:0000259" key="2">
    <source>
        <dbReference type="Pfam" id="PF06452"/>
    </source>
</evidence>
<feature type="signal peptide" evidence="1">
    <location>
        <begin position="1"/>
        <end position="24"/>
    </location>
</feature>
<evidence type="ECO:0000313" key="4">
    <source>
        <dbReference type="Proteomes" id="UP000019402"/>
    </source>
</evidence>
<dbReference type="EMBL" id="BAMD01000022">
    <property type="protein sequence ID" value="GAF03367.1"/>
    <property type="molecule type" value="Genomic_DNA"/>
</dbReference>
<dbReference type="OrthoDB" id="9786766at2"/>
<feature type="domain" description="Carbohydrate-binding" evidence="2">
    <location>
        <begin position="46"/>
        <end position="256"/>
    </location>
</feature>
<dbReference type="Gene3D" id="2.60.40.1190">
    <property type="match status" value="1"/>
</dbReference>
<evidence type="ECO:0000256" key="1">
    <source>
        <dbReference type="SAM" id="SignalP"/>
    </source>
</evidence>
<sequence>MNFTLRRLLVIGCIILLVSAYTDAQDFLGSKKDPVKVLKATSSMVIDGKADEASWKMAKAYSFDYFKNVEKPSDKQTTSFKILWDEDYIYLSYVCEDEFITARMKDRDGWTFVDDCAEIFLIPSSEKVNMHFGFELNLYTTANDFVFMNDMHKEGNFVVKSYNPEYEVAVHIDGTINDNSDMDKGWSMEMAIPYSAFHMVGPVTPLEEGAIWAFMAIRQDRNEEEGQRVTASTIFPLKGKAKDVHDPKNFGFLQFVKASK</sequence>
<evidence type="ECO:0000313" key="3">
    <source>
        <dbReference type="EMBL" id="GAF03367.1"/>
    </source>
</evidence>
<keyword evidence="1" id="KW-0732">Signal</keyword>
<name>W7Y5I9_9BACT</name>
<proteinExistence type="predicted"/>
<dbReference type="InterPro" id="IPR010502">
    <property type="entry name" value="Carb-bd_dom_fam9"/>
</dbReference>
<keyword evidence="4" id="KW-1185">Reference proteome</keyword>